<dbReference type="EMBL" id="CP000697">
    <property type="protein sequence ID" value="ABQ30979.1"/>
    <property type="molecule type" value="Genomic_DNA"/>
</dbReference>
<gene>
    <name evidence="2" type="ordered locus">Acry_1776</name>
</gene>
<feature type="chain" id="PRO_5002681362" description="LTXXQ motif family protein" evidence="1">
    <location>
        <begin position="30"/>
        <end position="168"/>
    </location>
</feature>
<proteinExistence type="predicted"/>
<protein>
    <recommendedName>
        <fullName evidence="4">LTXXQ motif family protein</fullName>
    </recommendedName>
</protein>
<evidence type="ECO:0008006" key="4">
    <source>
        <dbReference type="Google" id="ProtNLM"/>
    </source>
</evidence>
<keyword evidence="3" id="KW-1185">Reference proteome</keyword>
<dbReference type="KEGG" id="acr:Acry_1776"/>
<evidence type="ECO:0000313" key="2">
    <source>
        <dbReference type="EMBL" id="ABQ30979.1"/>
    </source>
</evidence>
<dbReference type="Pfam" id="PF07813">
    <property type="entry name" value="LTXXQ"/>
    <property type="match status" value="1"/>
</dbReference>
<accession>A5FZE7</accession>
<organism evidence="2 3">
    <name type="scientific">Acidiphilium cryptum (strain JF-5)</name>
    <dbReference type="NCBI Taxonomy" id="349163"/>
    <lineage>
        <taxon>Bacteria</taxon>
        <taxon>Pseudomonadati</taxon>
        <taxon>Pseudomonadota</taxon>
        <taxon>Alphaproteobacteria</taxon>
        <taxon>Acetobacterales</taxon>
        <taxon>Acidocellaceae</taxon>
        <taxon>Acidiphilium</taxon>
    </lineage>
</organism>
<dbReference type="STRING" id="349163.Acry_1776"/>
<evidence type="ECO:0000313" key="3">
    <source>
        <dbReference type="Proteomes" id="UP000000245"/>
    </source>
</evidence>
<sequence>MKPIRSLRAHAPAALLAATMAGASIAALALPHARAATPETKTTTAATPHSPVLKHVDHRLAALKTKLGITKAEQAAWHGFAQVSRDNATSIAALYQSRAAHLATMNAVQNMESFAAIQAKQADNMNKLTAAFQTLYTKLDATQQKKVDAMFRAYAKRHLEHRKLHAKG</sequence>
<dbReference type="RefSeq" id="WP_011942479.1">
    <property type="nucleotide sequence ID" value="NC_009484.1"/>
</dbReference>
<dbReference type="HOGENOM" id="CLU_1583017_0_0_5"/>
<keyword evidence="1" id="KW-0732">Signal</keyword>
<dbReference type="Proteomes" id="UP000000245">
    <property type="component" value="Chromosome"/>
</dbReference>
<feature type="signal peptide" evidence="1">
    <location>
        <begin position="1"/>
        <end position="29"/>
    </location>
</feature>
<name>A5FZE7_ACICJ</name>
<dbReference type="GO" id="GO:0042597">
    <property type="term" value="C:periplasmic space"/>
    <property type="evidence" value="ECO:0007669"/>
    <property type="project" value="InterPro"/>
</dbReference>
<dbReference type="InterPro" id="IPR012899">
    <property type="entry name" value="LTXXQ"/>
</dbReference>
<evidence type="ECO:0000256" key="1">
    <source>
        <dbReference type="SAM" id="SignalP"/>
    </source>
</evidence>
<reference evidence="2 3" key="1">
    <citation type="submission" date="2007-05" db="EMBL/GenBank/DDBJ databases">
        <title>Complete sequence of chromosome of Acidiphilium cryptum JF-5.</title>
        <authorList>
            <consortium name="US DOE Joint Genome Institute"/>
            <person name="Copeland A."/>
            <person name="Lucas S."/>
            <person name="Lapidus A."/>
            <person name="Barry K."/>
            <person name="Detter J.C."/>
            <person name="Glavina del Rio T."/>
            <person name="Hammon N."/>
            <person name="Israni S."/>
            <person name="Dalin E."/>
            <person name="Tice H."/>
            <person name="Pitluck S."/>
            <person name="Sims D."/>
            <person name="Brettin T."/>
            <person name="Bruce D."/>
            <person name="Han C."/>
            <person name="Schmutz J."/>
            <person name="Larimer F."/>
            <person name="Land M."/>
            <person name="Hauser L."/>
            <person name="Kyrpides N."/>
            <person name="Kim E."/>
            <person name="Magnuson T."/>
            <person name="Richardson P."/>
        </authorList>
    </citation>
    <scope>NUCLEOTIDE SEQUENCE [LARGE SCALE GENOMIC DNA]</scope>
    <source>
        <strain evidence="2 3">JF-5</strain>
    </source>
</reference>
<dbReference type="AlphaFoldDB" id="A5FZE7"/>